<dbReference type="GO" id="GO:0015074">
    <property type="term" value="P:DNA integration"/>
    <property type="evidence" value="ECO:0007669"/>
    <property type="project" value="InterPro"/>
</dbReference>
<evidence type="ECO:0000313" key="2">
    <source>
        <dbReference type="EMBL" id="CCA26909.1"/>
    </source>
</evidence>
<reference evidence="2" key="1">
    <citation type="journal article" date="2011" name="PLoS Biol.">
        <title>Gene gain and loss during evolution of obligate parasitism in the white rust pathogen of Arabidopsis thaliana.</title>
        <authorList>
            <person name="Kemen E."/>
            <person name="Gardiner A."/>
            <person name="Schultz-Larsen T."/>
            <person name="Kemen A.C."/>
            <person name="Balmuth A.L."/>
            <person name="Robert-Seilaniantz A."/>
            <person name="Bailey K."/>
            <person name="Holub E."/>
            <person name="Studholme D.J."/>
            <person name="Maclean D."/>
            <person name="Jones J.D."/>
        </authorList>
    </citation>
    <scope>NUCLEOTIDE SEQUENCE</scope>
</reference>
<gene>
    <name evidence="2" type="primary">AlNc14C429G11577</name>
    <name evidence="2" type="ORF">ALNC14_130530</name>
</gene>
<dbReference type="AlphaFoldDB" id="F0WZI5"/>
<name>F0WZI5_9STRA</name>
<dbReference type="HOGENOM" id="CLU_107818_0_0_1"/>
<dbReference type="Gene3D" id="3.30.420.10">
    <property type="entry name" value="Ribonuclease H-like superfamily/Ribonuclease H"/>
    <property type="match status" value="1"/>
</dbReference>
<dbReference type="GO" id="GO:0003676">
    <property type="term" value="F:nucleic acid binding"/>
    <property type="evidence" value="ECO:0007669"/>
    <property type="project" value="InterPro"/>
</dbReference>
<dbReference type="InterPro" id="IPR039537">
    <property type="entry name" value="Retrotran_Ty1/copia-like"/>
</dbReference>
<evidence type="ECO:0000259" key="1">
    <source>
        <dbReference type="PROSITE" id="PS50994"/>
    </source>
</evidence>
<dbReference type="SUPFAM" id="SSF53098">
    <property type="entry name" value="Ribonuclease H-like"/>
    <property type="match status" value="1"/>
</dbReference>
<dbReference type="EMBL" id="FR824472">
    <property type="protein sequence ID" value="CCA26909.1"/>
    <property type="molecule type" value="Genomic_DNA"/>
</dbReference>
<protein>
    <submittedName>
        <fullName evidence="2">Putative retroelement pol polyprotein</fullName>
    </submittedName>
</protein>
<dbReference type="PANTHER" id="PTHR42648">
    <property type="entry name" value="TRANSPOSASE, PUTATIVE-RELATED"/>
    <property type="match status" value="1"/>
</dbReference>
<sequence>MFCEDERHCSTEAQALIDCGGEHQTLDLFCKDTGIALRMSEPRNHASNGNVQRMQRFIVNMDRSMVFTSGRPLRFWGDTAEYVAYIFNISPSKANAGRLSTIQPLTKSTRYISDILVFWSPHTVHRNSRNKSLEKRAKVGMIVGKRNKIKGYWVYTLMHKIEFVTQLIKNLKTLTEGQIAQLRRVHSPELVESSEEVVTAPVKYSGNNQ</sequence>
<dbReference type="InterPro" id="IPR012337">
    <property type="entry name" value="RNaseH-like_sf"/>
</dbReference>
<dbReference type="PANTHER" id="PTHR42648:SF28">
    <property type="entry name" value="TRANSPOSON-ENCODED PROTEIN WITH RIBONUCLEASE H-LIKE AND RETROVIRUS ZINC FINGER-LIKE DOMAINS"/>
    <property type="match status" value="1"/>
</dbReference>
<dbReference type="InterPro" id="IPR001584">
    <property type="entry name" value="Integrase_cat-core"/>
</dbReference>
<organism evidence="2">
    <name type="scientific">Albugo laibachii Nc14</name>
    <dbReference type="NCBI Taxonomy" id="890382"/>
    <lineage>
        <taxon>Eukaryota</taxon>
        <taxon>Sar</taxon>
        <taxon>Stramenopiles</taxon>
        <taxon>Oomycota</taxon>
        <taxon>Peronosporomycetes</taxon>
        <taxon>Albuginales</taxon>
        <taxon>Albuginaceae</taxon>
        <taxon>Albugo</taxon>
    </lineage>
</organism>
<dbReference type="InterPro" id="IPR036397">
    <property type="entry name" value="RNaseH_sf"/>
</dbReference>
<dbReference type="PROSITE" id="PS50994">
    <property type="entry name" value="INTEGRASE"/>
    <property type="match status" value="1"/>
</dbReference>
<accession>F0WZI5</accession>
<feature type="domain" description="Integrase catalytic" evidence="1">
    <location>
        <begin position="1"/>
        <end position="112"/>
    </location>
</feature>
<proteinExistence type="predicted"/>
<reference evidence="2" key="2">
    <citation type="submission" date="2011-02" db="EMBL/GenBank/DDBJ databases">
        <authorList>
            <person name="MacLean D."/>
        </authorList>
    </citation>
    <scope>NUCLEOTIDE SEQUENCE</scope>
</reference>